<feature type="transmembrane region" description="Helical" evidence="1">
    <location>
        <begin position="25"/>
        <end position="50"/>
    </location>
</feature>
<keyword evidence="1" id="KW-0812">Transmembrane</keyword>
<evidence type="ECO:0008006" key="4">
    <source>
        <dbReference type="Google" id="ProtNLM"/>
    </source>
</evidence>
<organism evidence="2 3">
    <name type="scientific">Halogeometricum luteum</name>
    <dbReference type="NCBI Taxonomy" id="2950537"/>
    <lineage>
        <taxon>Archaea</taxon>
        <taxon>Methanobacteriati</taxon>
        <taxon>Methanobacteriota</taxon>
        <taxon>Stenosarchaea group</taxon>
        <taxon>Halobacteria</taxon>
        <taxon>Halobacteriales</taxon>
        <taxon>Haloferacaceae</taxon>
        <taxon>Halogeometricum</taxon>
    </lineage>
</organism>
<sequence>MSRRQTPMSRPEADSQGQLLGIRQAALGAAAGLAGMAVMLPLLGVAWLLGAFELSAVAGLASIVGLGESFLLGAVIFVGGGMTTIPLLFASLAVFMPGESMGTKGAVFNAIVWTGFAVAFWSEQTGLTLALYLLLTLAAHVGYGYVLGTVYGRYATIPVYDV</sequence>
<dbReference type="EMBL" id="JAMQOQ010000002">
    <property type="protein sequence ID" value="MDS0294727.1"/>
    <property type="molecule type" value="Genomic_DNA"/>
</dbReference>
<comment type="caution">
    <text evidence="2">The sequence shown here is derived from an EMBL/GenBank/DDBJ whole genome shotgun (WGS) entry which is preliminary data.</text>
</comment>
<feature type="transmembrane region" description="Helical" evidence="1">
    <location>
        <begin position="106"/>
        <end position="123"/>
    </location>
</feature>
<evidence type="ECO:0000313" key="2">
    <source>
        <dbReference type="EMBL" id="MDS0294727.1"/>
    </source>
</evidence>
<evidence type="ECO:0000256" key="1">
    <source>
        <dbReference type="SAM" id="Phobius"/>
    </source>
</evidence>
<dbReference type="RefSeq" id="WP_310928540.1">
    <property type="nucleotide sequence ID" value="NZ_JAMQOQ010000002.1"/>
</dbReference>
<dbReference type="Proteomes" id="UP001254813">
    <property type="component" value="Unassembled WGS sequence"/>
</dbReference>
<name>A0ABU2G1R7_9EURY</name>
<accession>A0ABU2G1R7</accession>
<feature type="transmembrane region" description="Helical" evidence="1">
    <location>
        <begin position="70"/>
        <end position="94"/>
    </location>
</feature>
<keyword evidence="3" id="KW-1185">Reference proteome</keyword>
<dbReference type="Pfam" id="PF20587">
    <property type="entry name" value="DUF6789"/>
    <property type="match status" value="1"/>
</dbReference>
<dbReference type="InterPro" id="IPR046739">
    <property type="entry name" value="DUF6789"/>
</dbReference>
<keyword evidence="1" id="KW-1133">Transmembrane helix</keyword>
<reference evidence="2 3" key="1">
    <citation type="submission" date="2022-06" db="EMBL/GenBank/DDBJ databases">
        <title>Halogeometricum sp. a new haloarchaeum isolate from saline soil.</title>
        <authorList>
            <person name="Strakova D."/>
            <person name="Galisteo C."/>
            <person name="Sanchez-Porro C."/>
            <person name="Ventosa A."/>
        </authorList>
    </citation>
    <scope>NUCLEOTIDE SEQUENCE [LARGE SCALE GENOMIC DNA]</scope>
    <source>
        <strain evidence="3">S3BR25-2</strain>
    </source>
</reference>
<keyword evidence="1" id="KW-0472">Membrane</keyword>
<evidence type="ECO:0000313" key="3">
    <source>
        <dbReference type="Proteomes" id="UP001254813"/>
    </source>
</evidence>
<proteinExistence type="predicted"/>
<gene>
    <name evidence="2" type="ORF">NDI79_11130</name>
</gene>
<protein>
    <recommendedName>
        <fullName evidence="4">Cytochrome C oxidase subunit I</fullName>
    </recommendedName>
</protein>
<feature type="transmembrane region" description="Helical" evidence="1">
    <location>
        <begin position="129"/>
        <end position="148"/>
    </location>
</feature>